<dbReference type="EMBL" id="JACCFI010000001">
    <property type="protein sequence ID" value="NYG19996.1"/>
    <property type="molecule type" value="Genomic_DNA"/>
</dbReference>
<gene>
    <name evidence="7" type="ORF">BJY17_000743</name>
</gene>
<keyword evidence="3" id="KW-0902">Two-component regulatory system</keyword>
<feature type="compositionally biased region" description="Polar residues" evidence="4">
    <location>
        <begin position="520"/>
        <end position="533"/>
    </location>
</feature>
<name>A0A852WPX4_9MICO</name>
<dbReference type="CDD" id="cd16917">
    <property type="entry name" value="HATPase_UhpB-NarQ-NarX-like"/>
    <property type="match status" value="1"/>
</dbReference>
<dbReference type="Gene3D" id="3.30.450.40">
    <property type="match status" value="2"/>
</dbReference>
<dbReference type="RefSeq" id="WP_179550185.1">
    <property type="nucleotide sequence ID" value="NZ_JACCFI010000001.1"/>
</dbReference>
<dbReference type="InterPro" id="IPR036890">
    <property type="entry name" value="HATPase_C_sf"/>
</dbReference>
<dbReference type="Pfam" id="PF13492">
    <property type="entry name" value="GAF_3"/>
    <property type="match status" value="1"/>
</dbReference>
<keyword evidence="1" id="KW-0808">Transferase</keyword>
<dbReference type="SUPFAM" id="SSF55781">
    <property type="entry name" value="GAF domain-like"/>
    <property type="match status" value="2"/>
</dbReference>
<dbReference type="PANTHER" id="PTHR24421">
    <property type="entry name" value="NITRATE/NITRITE SENSOR PROTEIN NARX-RELATED"/>
    <property type="match status" value="1"/>
</dbReference>
<accession>A0A852WPX4</accession>
<dbReference type="Gene3D" id="1.20.5.1930">
    <property type="match status" value="1"/>
</dbReference>
<comment type="caution">
    <text evidence="7">The sequence shown here is derived from an EMBL/GenBank/DDBJ whole genome shotgun (WGS) entry which is preliminary data.</text>
</comment>
<feature type="domain" description="Histidine kinase/HSP90-like ATPase" evidence="6">
    <location>
        <begin position="451"/>
        <end position="540"/>
    </location>
</feature>
<proteinExistence type="predicted"/>
<dbReference type="InterPro" id="IPR003594">
    <property type="entry name" value="HATPase_dom"/>
</dbReference>
<feature type="domain" description="GAF" evidence="5">
    <location>
        <begin position="24"/>
        <end position="171"/>
    </location>
</feature>
<protein>
    <submittedName>
        <fullName evidence="7">Signal transduction histidine kinase</fullName>
    </submittedName>
</protein>
<evidence type="ECO:0000259" key="6">
    <source>
        <dbReference type="SMART" id="SM00387"/>
    </source>
</evidence>
<evidence type="ECO:0000256" key="1">
    <source>
        <dbReference type="ARBA" id="ARBA00022679"/>
    </source>
</evidence>
<feature type="compositionally biased region" description="Basic and acidic residues" evidence="4">
    <location>
        <begin position="543"/>
        <end position="559"/>
    </location>
</feature>
<dbReference type="InterPro" id="IPR011712">
    <property type="entry name" value="Sig_transdc_His_kin_sub3_dim/P"/>
</dbReference>
<dbReference type="InterPro" id="IPR050482">
    <property type="entry name" value="Sensor_HK_TwoCompSys"/>
</dbReference>
<evidence type="ECO:0000256" key="2">
    <source>
        <dbReference type="ARBA" id="ARBA00022777"/>
    </source>
</evidence>
<keyword evidence="2 7" id="KW-0418">Kinase</keyword>
<dbReference type="Proteomes" id="UP000549066">
    <property type="component" value="Unassembled WGS sequence"/>
</dbReference>
<dbReference type="PANTHER" id="PTHR24421:SF56">
    <property type="entry name" value="OXYGEN SENSOR HISTIDINE KINASE RESPONSE REGULATOR DOST"/>
    <property type="match status" value="1"/>
</dbReference>
<dbReference type="SMART" id="SM00065">
    <property type="entry name" value="GAF"/>
    <property type="match status" value="2"/>
</dbReference>
<organism evidence="7 8">
    <name type="scientific">Agromyces hippuratus</name>
    <dbReference type="NCBI Taxonomy" id="286438"/>
    <lineage>
        <taxon>Bacteria</taxon>
        <taxon>Bacillati</taxon>
        <taxon>Actinomycetota</taxon>
        <taxon>Actinomycetes</taxon>
        <taxon>Micrococcales</taxon>
        <taxon>Microbacteriaceae</taxon>
        <taxon>Agromyces</taxon>
    </lineage>
</organism>
<dbReference type="GO" id="GO:0046983">
    <property type="term" value="F:protein dimerization activity"/>
    <property type="evidence" value="ECO:0007669"/>
    <property type="project" value="InterPro"/>
</dbReference>
<dbReference type="GO" id="GO:0000155">
    <property type="term" value="F:phosphorelay sensor kinase activity"/>
    <property type="evidence" value="ECO:0007669"/>
    <property type="project" value="InterPro"/>
</dbReference>
<evidence type="ECO:0000313" key="7">
    <source>
        <dbReference type="EMBL" id="NYG19996.1"/>
    </source>
</evidence>
<dbReference type="Pfam" id="PF07730">
    <property type="entry name" value="HisKA_3"/>
    <property type="match status" value="1"/>
</dbReference>
<evidence type="ECO:0000256" key="3">
    <source>
        <dbReference type="ARBA" id="ARBA00023012"/>
    </source>
</evidence>
<reference evidence="7 8" key="1">
    <citation type="submission" date="2020-07" db="EMBL/GenBank/DDBJ databases">
        <title>Sequencing the genomes of 1000 actinobacteria strains.</title>
        <authorList>
            <person name="Klenk H.-P."/>
        </authorList>
    </citation>
    <scope>NUCLEOTIDE SEQUENCE [LARGE SCALE GENOMIC DNA]</scope>
    <source>
        <strain evidence="7 8">DSM 8598</strain>
    </source>
</reference>
<dbReference type="GO" id="GO:0016020">
    <property type="term" value="C:membrane"/>
    <property type="evidence" value="ECO:0007669"/>
    <property type="project" value="InterPro"/>
</dbReference>
<evidence type="ECO:0000259" key="5">
    <source>
        <dbReference type="SMART" id="SM00065"/>
    </source>
</evidence>
<sequence>MVTQTQQGLRALLRATRAVVELEELPVVLERIARAAVELVDAEYGALGVIATDRDGLESFIHVGMSTDDAAAIGHLPEGRGVLGALIDDPHPIRLQHIADHPRSVGFPAEHPHMDAFLGVPIRVRSEIYGNLYLTNPRRGGFTEEDEELVTALAATAGFVIANARLFEETRLRQQWAAAAAQIASTLLESSSESALPLLADELIGRTTADRVCVVLRGDEPLTVRVAEARGDGADELTGRVLPAMRTAASVVFEHGEPRTRPGGRHDPDSDGFAIVEADGNAGAVMFLPLRSGSTTWGVLAVARRPGRAAFSSAELVLADDLAGRVALSIELARAREQRQRTLLVEDRSRIARDLHDHVIQELFATGLELQAVAESVPDPRISTRLQIAVATLDESIAHIRTIIFAMTPRDGRSQSIRHQVLDIAAAYSNGLPHPVAVSFAGPVDLMITGPLAEDVTAVVRELLTNAAKHSSASSVQLGVAAELGHVRVSVEDDGVGFPPDGRRSGLANLSARAEALGGTFQTTSTPGHTASMWSAPIEEERDTWKGAQDDESVSRRRP</sequence>
<dbReference type="InterPro" id="IPR029016">
    <property type="entry name" value="GAF-like_dom_sf"/>
</dbReference>
<keyword evidence="8" id="KW-1185">Reference proteome</keyword>
<dbReference type="SUPFAM" id="SSF55874">
    <property type="entry name" value="ATPase domain of HSP90 chaperone/DNA topoisomerase II/histidine kinase"/>
    <property type="match status" value="1"/>
</dbReference>
<dbReference type="InterPro" id="IPR003018">
    <property type="entry name" value="GAF"/>
</dbReference>
<dbReference type="Pfam" id="PF13185">
    <property type="entry name" value="GAF_2"/>
    <property type="match status" value="1"/>
</dbReference>
<feature type="domain" description="GAF" evidence="5">
    <location>
        <begin position="191"/>
        <end position="340"/>
    </location>
</feature>
<dbReference type="Gene3D" id="3.30.565.10">
    <property type="entry name" value="Histidine kinase-like ATPase, C-terminal domain"/>
    <property type="match status" value="1"/>
</dbReference>
<evidence type="ECO:0000256" key="4">
    <source>
        <dbReference type="SAM" id="MobiDB-lite"/>
    </source>
</evidence>
<dbReference type="AlphaFoldDB" id="A0A852WPX4"/>
<dbReference type="Pfam" id="PF02518">
    <property type="entry name" value="HATPase_c"/>
    <property type="match status" value="1"/>
</dbReference>
<evidence type="ECO:0000313" key="8">
    <source>
        <dbReference type="Proteomes" id="UP000549066"/>
    </source>
</evidence>
<dbReference type="SMART" id="SM00387">
    <property type="entry name" value="HATPase_c"/>
    <property type="match status" value="1"/>
</dbReference>
<feature type="region of interest" description="Disordered" evidence="4">
    <location>
        <begin position="518"/>
        <end position="559"/>
    </location>
</feature>